<name>A0A3S0WN89_9GAMM</name>
<gene>
    <name evidence="2" type="ORF">ELY37_09215</name>
</gene>
<comment type="caution">
    <text evidence="2">The sequence shown here is derived from an EMBL/GenBank/DDBJ whole genome shotgun (WGS) entry which is preliminary data.</text>
</comment>
<evidence type="ECO:0008006" key="4">
    <source>
        <dbReference type="Google" id="ProtNLM"/>
    </source>
</evidence>
<evidence type="ECO:0000313" key="3">
    <source>
        <dbReference type="Proteomes" id="UP000286912"/>
    </source>
</evidence>
<evidence type="ECO:0000313" key="2">
    <source>
        <dbReference type="EMBL" id="RUR46160.1"/>
    </source>
</evidence>
<sequence length="168" mass="19469">MLEAKKIFDWLKLSPKHAFILLVLTSILLFGGDKLTILLGLEKAKELAQPWLGVVWLLCVSLLAAELFIPGFKWAKGRISHLLKMKFYREKLHQLTPEEKVFLNQYIENDTKTVSARYTDGIVQELITNRVIRIASSMSQYGDVFPFNIQPWAWRYLKKKPHLVKVDA</sequence>
<dbReference type="OrthoDB" id="7068743at2"/>
<protein>
    <recommendedName>
        <fullName evidence="4">Superinfection exclusion protein B</fullName>
    </recommendedName>
</protein>
<keyword evidence="1" id="KW-0812">Transmembrane</keyword>
<dbReference type="RefSeq" id="WP_126950282.1">
    <property type="nucleotide sequence ID" value="NZ_RZHD01000005.1"/>
</dbReference>
<proteinExistence type="predicted"/>
<dbReference type="AlphaFoldDB" id="A0A3S0WN89"/>
<feature type="transmembrane region" description="Helical" evidence="1">
    <location>
        <begin position="53"/>
        <end position="75"/>
    </location>
</feature>
<accession>A0A3S0WN89</accession>
<evidence type="ECO:0000256" key="1">
    <source>
        <dbReference type="SAM" id="Phobius"/>
    </source>
</evidence>
<keyword evidence="1" id="KW-1133">Transmembrane helix</keyword>
<dbReference type="Proteomes" id="UP000286912">
    <property type="component" value="Unassembled WGS sequence"/>
</dbReference>
<keyword evidence="3" id="KW-1185">Reference proteome</keyword>
<reference evidence="2 3" key="1">
    <citation type="submission" date="2018-12" db="EMBL/GenBank/DDBJ databases">
        <title>three novel Halomonas strain isolated from plants.</title>
        <authorList>
            <person name="Sun C."/>
        </authorList>
    </citation>
    <scope>NUCLEOTIDE SEQUENCE [LARGE SCALE GENOMIC DNA]</scope>
    <source>
        <strain evidence="2 3">RC</strain>
    </source>
</reference>
<organism evidence="2 3">
    <name type="scientific">Vreelandella populi</name>
    <dbReference type="NCBI Taxonomy" id="2498858"/>
    <lineage>
        <taxon>Bacteria</taxon>
        <taxon>Pseudomonadati</taxon>
        <taxon>Pseudomonadota</taxon>
        <taxon>Gammaproteobacteria</taxon>
        <taxon>Oceanospirillales</taxon>
        <taxon>Halomonadaceae</taxon>
        <taxon>Vreelandella</taxon>
    </lineage>
</organism>
<dbReference type="Pfam" id="PF14163">
    <property type="entry name" value="SieB"/>
    <property type="match status" value="1"/>
</dbReference>
<feature type="transmembrane region" description="Helical" evidence="1">
    <location>
        <begin position="20"/>
        <end position="41"/>
    </location>
</feature>
<dbReference type="InterPro" id="IPR025982">
    <property type="entry name" value="SieB"/>
</dbReference>
<keyword evidence="1" id="KW-0472">Membrane</keyword>
<dbReference type="EMBL" id="RZHD01000005">
    <property type="protein sequence ID" value="RUR46160.1"/>
    <property type="molecule type" value="Genomic_DNA"/>
</dbReference>